<dbReference type="Proteomes" id="UP000504633">
    <property type="component" value="Unplaced"/>
</dbReference>
<reference evidence="11" key="1">
    <citation type="submission" date="2025-08" db="UniProtKB">
        <authorList>
            <consortium name="RefSeq"/>
        </authorList>
    </citation>
    <scope>IDENTIFICATION</scope>
    <source>
        <strain evidence="11">15085-1641.00</strain>
        <tissue evidence="11">Whole body</tissue>
    </source>
</reference>
<dbReference type="GO" id="GO:0005634">
    <property type="term" value="C:nucleus"/>
    <property type="evidence" value="ECO:0007669"/>
    <property type="project" value="UniProtKB-SubCell"/>
</dbReference>
<dbReference type="InterPro" id="IPR009057">
    <property type="entry name" value="Homeodomain-like_sf"/>
</dbReference>
<evidence type="ECO:0000313" key="10">
    <source>
        <dbReference type="Proteomes" id="UP000504633"/>
    </source>
</evidence>
<evidence type="ECO:0000256" key="8">
    <source>
        <dbReference type="SAM" id="MobiDB-lite"/>
    </source>
</evidence>
<evidence type="ECO:0000256" key="7">
    <source>
        <dbReference type="PROSITE-ProRule" id="PRU00320"/>
    </source>
</evidence>
<feature type="domain" description="HTH psq-type" evidence="9">
    <location>
        <begin position="7"/>
        <end position="58"/>
    </location>
</feature>
<feature type="region of interest" description="Disordered" evidence="8">
    <location>
        <begin position="238"/>
        <end position="260"/>
    </location>
</feature>
<sequence>MERTAVPRGKRPRVQVSMDDKERAIARIRNGETKAGISRELGVPESTVRGWVKRADQRMAREAGEGPETVSPPSLVAHSLKLPAKRDHNGQQRTRSIAPMTVAVPLPMQLFQQAANSQLQLNGWLHIFNAGILNFTLIATAAYLRARVRGTTDRQSLWQIICEYVDEAGRNVAANGGQYVAAGGGATATAIATATAAAAAGATAAAAAAAAAAAGSAFSRQLNSSPAMGRNGGSFVAPRLHITAEDDEDASLEAELEPSP</sequence>
<feature type="DNA-binding region" description="H-T-H motif" evidence="7">
    <location>
        <begin position="34"/>
        <end position="54"/>
    </location>
</feature>
<dbReference type="PROSITE" id="PS50960">
    <property type="entry name" value="HTH_PSQ"/>
    <property type="match status" value="1"/>
</dbReference>
<name>A0A6J1LU48_DROHY</name>
<evidence type="ECO:0000256" key="3">
    <source>
        <dbReference type="ARBA" id="ARBA00022553"/>
    </source>
</evidence>
<dbReference type="OrthoDB" id="6624814at2759"/>
<dbReference type="InterPro" id="IPR007889">
    <property type="entry name" value="HTH_Psq"/>
</dbReference>
<dbReference type="InterPro" id="IPR051839">
    <property type="entry name" value="RD_transcriptional_regulator"/>
</dbReference>
<dbReference type="Pfam" id="PF04218">
    <property type="entry name" value="CENP-B_N"/>
    <property type="match status" value="1"/>
</dbReference>
<evidence type="ECO:0000256" key="4">
    <source>
        <dbReference type="ARBA" id="ARBA00023015"/>
    </source>
</evidence>
<evidence type="ECO:0000256" key="6">
    <source>
        <dbReference type="ARBA" id="ARBA00023163"/>
    </source>
</evidence>
<dbReference type="RefSeq" id="XP_023167374.1">
    <property type="nucleotide sequence ID" value="XM_023311606.2"/>
</dbReference>
<organism evidence="10 11">
    <name type="scientific">Drosophila hydei</name>
    <name type="common">Fruit fly</name>
    <dbReference type="NCBI Taxonomy" id="7224"/>
    <lineage>
        <taxon>Eukaryota</taxon>
        <taxon>Metazoa</taxon>
        <taxon>Ecdysozoa</taxon>
        <taxon>Arthropoda</taxon>
        <taxon>Hexapoda</taxon>
        <taxon>Insecta</taxon>
        <taxon>Pterygota</taxon>
        <taxon>Neoptera</taxon>
        <taxon>Endopterygota</taxon>
        <taxon>Diptera</taxon>
        <taxon>Brachycera</taxon>
        <taxon>Muscomorpha</taxon>
        <taxon>Ephydroidea</taxon>
        <taxon>Drosophilidae</taxon>
        <taxon>Drosophila</taxon>
    </lineage>
</organism>
<dbReference type="GO" id="GO:0003677">
    <property type="term" value="F:DNA binding"/>
    <property type="evidence" value="ECO:0007669"/>
    <property type="project" value="UniProtKB-UniRule"/>
</dbReference>
<evidence type="ECO:0000256" key="2">
    <source>
        <dbReference type="ARBA" id="ARBA00022473"/>
    </source>
</evidence>
<accession>A0A6J1LU48</accession>
<comment type="subcellular location">
    <subcellularLocation>
        <location evidence="1 7">Nucleus</location>
    </subcellularLocation>
</comment>
<dbReference type="GeneID" id="111597076"/>
<dbReference type="OMA" id="WQIINIY"/>
<proteinExistence type="predicted"/>
<feature type="compositionally biased region" description="Acidic residues" evidence="8">
    <location>
        <begin position="245"/>
        <end position="260"/>
    </location>
</feature>
<keyword evidence="4" id="KW-0805">Transcription regulation</keyword>
<dbReference type="PANTHER" id="PTHR33215">
    <property type="entry name" value="PROTEIN DISTAL ANTENNA"/>
    <property type="match status" value="1"/>
</dbReference>
<evidence type="ECO:0000259" key="9">
    <source>
        <dbReference type="PROSITE" id="PS50960"/>
    </source>
</evidence>
<keyword evidence="10" id="KW-1185">Reference proteome</keyword>
<evidence type="ECO:0000256" key="5">
    <source>
        <dbReference type="ARBA" id="ARBA00023125"/>
    </source>
</evidence>
<dbReference type="SUPFAM" id="SSF46689">
    <property type="entry name" value="Homeodomain-like"/>
    <property type="match status" value="1"/>
</dbReference>
<dbReference type="InterPro" id="IPR036388">
    <property type="entry name" value="WH-like_DNA-bd_sf"/>
</dbReference>
<dbReference type="PANTHER" id="PTHR33215:SF13">
    <property type="entry name" value="PROTEIN DISTAL ANTENNA"/>
    <property type="match status" value="1"/>
</dbReference>
<keyword evidence="2" id="KW-0217">Developmental protein</keyword>
<evidence type="ECO:0000313" key="11">
    <source>
        <dbReference type="RefSeq" id="XP_023167374.1"/>
    </source>
</evidence>
<dbReference type="AlphaFoldDB" id="A0A6J1LU48"/>
<dbReference type="Gene3D" id="1.10.10.10">
    <property type="entry name" value="Winged helix-like DNA-binding domain superfamily/Winged helix DNA-binding domain"/>
    <property type="match status" value="1"/>
</dbReference>
<gene>
    <name evidence="11" type="primary">LOC111597076</name>
</gene>
<keyword evidence="3" id="KW-0597">Phosphoprotein</keyword>
<dbReference type="KEGG" id="dhe:111597076"/>
<protein>
    <submittedName>
        <fullName evidence="11">Uncharacterized protein LOC111597076</fullName>
    </submittedName>
</protein>
<keyword evidence="7" id="KW-0539">Nucleus</keyword>
<keyword evidence="6" id="KW-0804">Transcription</keyword>
<evidence type="ECO:0000256" key="1">
    <source>
        <dbReference type="ARBA" id="ARBA00004123"/>
    </source>
</evidence>
<keyword evidence="5 7" id="KW-0238">DNA-binding</keyword>